<keyword evidence="3" id="KW-1185">Reference proteome</keyword>
<comment type="caution">
    <text evidence="2">The sequence shown here is derived from an EMBL/GenBank/DDBJ whole genome shotgun (WGS) entry which is preliminary data.</text>
</comment>
<feature type="region of interest" description="Disordered" evidence="1">
    <location>
        <begin position="48"/>
        <end position="69"/>
    </location>
</feature>
<dbReference type="AlphaFoldDB" id="A0AAN8DDH1"/>
<gene>
    <name evidence="2" type="ORF">CgunFtcFv8_024002</name>
</gene>
<evidence type="ECO:0000313" key="3">
    <source>
        <dbReference type="Proteomes" id="UP001331515"/>
    </source>
</evidence>
<protein>
    <submittedName>
        <fullName evidence="2">Uncharacterized protein</fullName>
    </submittedName>
</protein>
<evidence type="ECO:0000313" key="2">
    <source>
        <dbReference type="EMBL" id="KAK5920165.1"/>
    </source>
</evidence>
<proteinExistence type="predicted"/>
<reference evidence="2 3" key="1">
    <citation type="journal article" date="2023" name="Mol. Biol. Evol.">
        <title>Genomics of Secondarily Temperate Adaptation in the Only Non-Antarctic Icefish.</title>
        <authorList>
            <person name="Rivera-Colon A.G."/>
            <person name="Rayamajhi N."/>
            <person name="Minhas B.F."/>
            <person name="Madrigal G."/>
            <person name="Bilyk K.T."/>
            <person name="Yoon V."/>
            <person name="Hune M."/>
            <person name="Gregory S."/>
            <person name="Cheng C.H.C."/>
            <person name="Catchen J.M."/>
        </authorList>
    </citation>
    <scope>NUCLEOTIDE SEQUENCE [LARGE SCALE GENOMIC DNA]</scope>
    <source>
        <tissue evidence="2">White muscle</tissue>
    </source>
</reference>
<accession>A0AAN8DDH1</accession>
<sequence>MGGGINGPVLSLMERWCIMFKRWCIMERYRISFKELSVNIRGSQCSTAAMSHSSSRPALPSSSPLYLRT</sequence>
<name>A0AAN8DDH1_CHAGU</name>
<evidence type="ECO:0000256" key="1">
    <source>
        <dbReference type="SAM" id="MobiDB-lite"/>
    </source>
</evidence>
<dbReference type="Proteomes" id="UP001331515">
    <property type="component" value="Unassembled WGS sequence"/>
</dbReference>
<organism evidence="2 3">
    <name type="scientific">Champsocephalus gunnari</name>
    <name type="common">Mackerel icefish</name>
    <dbReference type="NCBI Taxonomy" id="52237"/>
    <lineage>
        <taxon>Eukaryota</taxon>
        <taxon>Metazoa</taxon>
        <taxon>Chordata</taxon>
        <taxon>Craniata</taxon>
        <taxon>Vertebrata</taxon>
        <taxon>Euteleostomi</taxon>
        <taxon>Actinopterygii</taxon>
        <taxon>Neopterygii</taxon>
        <taxon>Teleostei</taxon>
        <taxon>Neoteleostei</taxon>
        <taxon>Acanthomorphata</taxon>
        <taxon>Eupercaria</taxon>
        <taxon>Perciformes</taxon>
        <taxon>Notothenioidei</taxon>
        <taxon>Channichthyidae</taxon>
        <taxon>Champsocephalus</taxon>
    </lineage>
</organism>
<dbReference type="EMBL" id="JAURVH010001524">
    <property type="protein sequence ID" value="KAK5920165.1"/>
    <property type="molecule type" value="Genomic_DNA"/>
</dbReference>
<feature type="compositionally biased region" description="Low complexity" evidence="1">
    <location>
        <begin position="51"/>
        <end position="69"/>
    </location>
</feature>